<accession>A0A9N9NHX4</accession>
<gene>
    <name evidence="1" type="ORF">FMOSSE_LOCUS15766</name>
</gene>
<sequence>VEGTLTRIQRFVQQYRHRIRDGNTLDDFIQRAWLPDKVKLENPCSPDSMMQLLDYFTIAPDAQRHRDRGSPCPA</sequence>
<dbReference type="Proteomes" id="UP000789375">
    <property type="component" value="Unassembled WGS sequence"/>
</dbReference>
<dbReference type="EMBL" id="CAJVPP010017805">
    <property type="protein sequence ID" value="CAG8733641.1"/>
    <property type="molecule type" value="Genomic_DNA"/>
</dbReference>
<proteinExistence type="predicted"/>
<evidence type="ECO:0000313" key="2">
    <source>
        <dbReference type="Proteomes" id="UP000789375"/>
    </source>
</evidence>
<dbReference type="AlphaFoldDB" id="A0A9N9NHX4"/>
<comment type="caution">
    <text evidence="1">The sequence shown here is derived from an EMBL/GenBank/DDBJ whole genome shotgun (WGS) entry which is preliminary data.</text>
</comment>
<reference evidence="1" key="1">
    <citation type="submission" date="2021-06" db="EMBL/GenBank/DDBJ databases">
        <authorList>
            <person name="Kallberg Y."/>
            <person name="Tangrot J."/>
            <person name="Rosling A."/>
        </authorList>
    </citation>
    <scope>NUCLEOTIDE SEQUENCE</scope>
    <source>
        <strain evidence="1">87-6 pot B 2015</strain>
    </source>
</reference>
<evidence type="ECO:0000313" key="1">
    <source>
        <dbReference type="EMBL" id="CAG8733641.1"/>
    </source>
</evidence>
<name>A0A9N9NHX4_FUNMO</name>
<organism evidence="1 2">
    <name type="scientific">Funneliformis mosseae</name>
    <name type="common">Endomycorrhizal fungus</name>
    <name type="synonym">Glomus mosseae</name>
    <dbReference type="NCBI Taxonomy" id="27381"/>
    <lineage>
        <taxon>Eukaryota</taxon>
        <taxon>Fungi</taxon>
        <taxon>Fungi incertae sedis</taxon>
        <taxon>Mucoromycota</taxon>
        <taxon>Glomeromycotina</taxon>
        <taxon>Glomeromycetes</taxon>
        <taxon>Glomerales</taxon>
        <taxon>Glomeraceae</taxon>
        <taxon>Funneliformis</taxon>
    </lineage>
</organism>
<feature type="non-terminal residue" evidence="1">
    <location>
        <position position="74"/>
    </location>
</feature>
<protein>
    <submittedName>
        <fullName evidence="1">8233_t:CDS:1</fullName>
    </submittedName>
</protein>
<keyword evidence="2" id="KW-1185">Reference proteome</keyword>